<dbReference type="InterPro" id="IPR050097">
    <property type="entry name" value="Ferredoxin-NADP_redctase_2"/>
</dbReference>
<keyword evidence="2" id="KW-0560">Oxidoreductase</keyword>
<evidence type="ECO:0000256" key="1">
    <source>
        <dbReference type="ARBA" id="ARBA00022630"/>
    </source>
</evidence>
<organism evidence="4 5">
    <name type="scientific">Candidatus Gottesmanbacteria bacterium GW2011_GWA2_42_18</name>
    <dbReference type="NCBI Taxonomy" id="1618442"/>
    <lineage>
        <taxon>Bacteria</taxon>
        <taxon>Candidatus Gottesmaniibacteriota</taxon>
    </lineage>
</organism>
<dbReference type="SUPFAM" id="SSF51905">
    <property type="entry name" value="FAD/NAD(P)-binding domain"/>
    <property type="match status" value="1"/>
</dbReference>
<reference evidence="4 5" key="1">
    <citation type="journal article" date="2015" name="Nature">
        <title>rRNA introns, odd ribosomes, and small enigmatic genomes across a large radiation of phyla.</title>
        <authorList>
            <person name="Brown C.T."/>
            <person name="Hug L.A."/>
            <person name="Thomas B.C."/>
            <person name="Sharon I."/>
            <person name="Castelle C.J."/>
            <person name="Singh A."/>
            <person name="Wilkins M.J."/>
            <person name="Williams K.H."/>
            <person name="Banfield J.F."/>
        </authorList>
    </citation>
    <scope>NUCLEOTIDE SEQUENCE [LARGE SCALE GENOMIC DNA]</scope>
</reference>
<dbReference type="Gene3D" id="3.50.50.60">
    <property type="entry name" value="FAD/NAD(P)-binding domain"/>
    <property type="match status" value="2"/>
</dbReference>
<dbReference type="EMBL" id="LCDD01000016">
    <property type="protein sequence ID" value="KKS46530.1"/>
    <property type="molecule type" value="Genomic_DNA"/>
</dbReference>
<evidence type="ECO:0000256" key="2">
    <source>
        <dbReference type="ARBA" id="ARBA00023002"/>
    </source>
</evidence>
<protein>
    <submittedName>
        <fullName evidence="4">Thioredoxin reductase</fullName>
    </submittedName>
</protein>
<gene>
    <name evidence="4" type="ORF">UV09_C0016G0020</name>
</gene>
<accession>A0A0G0ZCS4</accession>
<dbReference type="Pfam" id="PF07992">
    <property type="entry name" value="Pyr_redox_2"/>
    <property type="match status" value="1"/>
</dbReference>
<evidence type="ECO:0000313" key="4">
    <source>
        <dbReference type="EMBL" id="KKS46530.1"/>
    </source>
</evidence>
<comment type="caution">
    <text evidence="4">The sequence shown here is derived from an EMBL/GenBank/DDBJ whole genome shotgun (WGS) entry which is preliminary data.</text>
</comment>
<dbReference type="InterPro" id="IPR036188">
    <property type="entry name" value="FAD/NAD-bd_sf"/>
</dbReference>
<name>A0A0G0ZCS4_9BACT</name>
<sequence length="320" mass="34180">MDNLYDLIIVGAGPAGLTASIYASCFHLKHIVISTTLGGQLLFAPHILNYPGYININGKELTEKMAGQVRERGGKIVTGSVTNISSSKTGRFKLETNDRQKFQAKAIILATGTERRKLNIPGEVEYTAKGVHYCATCEQFDYEGKICAVFGGANSAVQAAVELAQAAGKVYIIYRGSQLRGDPIWLIQIEKNPKIEVIYATEVLEIKGDGEKLTGVVLKSTGEKLLSVDKVFIEIGGVPGTALVIPLGVAMDKGGYIKVDDKLATNIPGIFAAGDLVSYGLSIEQISTAVGLGARAAASAFAYLKEEKAPILWGQSLIKR</sequence>
<dbReference type="Proteomes" id="UP000034320">
    <property type="component" value="Unassembled WGS sequence"/>
</dbReference>
<dbReference type="PRINTS" id="PR00469">
    <property type="entry name" value="PNDRDTASEII"/>
</dbReference>
<keyword evidence="1" id="KW-0285">Flavoprotein</keyword>
<dbReference type="PRINTS" id="PR00368">
    <property type="entry name" value="FADPNR"/>
</dbReference>
<dbReference type="PANTHER" id="PTHR48105">
    <property type="entry name" value="THIOREDOXIN REDUCTASE 1-RELATED-RELATED"/>
    <property type="match status" value="1"/>
</dbReference>
<feature type="domain" description="FAD/NAD(P)-binding" evidence="3">
    <location>
        <begin position="5"/>
        <end position="291"/>
    </location>
</feature>
<evidence type="ECO:0000313" key="5">
    <source>
        <dbReference type="Proteomes" id="UP000034320"/>
    </source>
</evidence>
<dbReference type="AlphaFoldDB" id="A0A0G0ZCS4"/>
<evidence type="ECO:0000259" key="3">
    <source>
        <dbReference type="Pfam" id="PF07992"/>
    </source>
</evidence>
<dbReference type="InterPro" id="IPR023753">
    <property type="entry name" value="FAD/NAD-binding_dom"/>
</dbReference>
<proteinExistence type="predicted"/>
<dbReference type="GO" id="GO:0016491">
    <property type="term" value="F:oxidoreductase activity"/>
    <property type="evidence" value="ECO:0007669"/>
    <property type="project" value="UniProtKB-KW"/>
</dbReference>